<organism evidence="2 3">
    <name type="scientific">Artemia franciscana</name>
    <name type="common">Brine shrimp</name>
    <name type="synonym">Artemia sanfranciscana</name>
    <dbReference type="NCBI Taxonomy" id="6661"/>
    <lineage>
        <taxon>Eukaryota</taxon>
        <taxon>Metazoa</taxon>
        <taxon>Ecdysozoa</taxon>
        <taxon>Arthropoda</taxon>
        <taxon>Crustacea</taxon>
        <taxon>Branchiopoda</taxon>
        <taxon>Anostraca</taxon>
        <taxon>Artemiidae</taxon>
        <taxon>Artemia</taxon>
    </lineage>
</organism>
<evidence type="ECO:0000313" key="3">
    <source>
        <dbReference type="Proteomes" id="UP001187531"/>
    </source>
</evidence>
<dbReference type="AlphaFoldDB" id="A0AA88I037"/>
<comment type="caution">
    <text evidence="2">The sequence shown here is derived from an EMBL/GenBank/DDBJ whole genome shotgun (WGS) entry which is preliminary data.</text>
</comment>
<keyword evidence="1" id="KW-0732">Signal</keyword>
<keyword evidence="3" id="KW-1185">Reference proteome</keyword>
<gene>
    <name evidence="2" type="ORF">QYM36_006287</name>
</gene>
<sequence length="244" mass="27453">MKLILVATCIIGISLAFENPEYRVNLDAPVSASPEKLTEGNEGTYSIITIDSKGRLLKEEPLTEDELKQIEAQLVQQRKPESSEGRNPAVLKQQFQPVNQQQLQQFTQQYQQTPNFIPYPFYRSALPAQTRPTVYVIPEFNETPSYKTRGYQTPGYRAQPIFVIDQSAFSSGYDYPSYYPESFSGFDPNQNARKFLPFVPYVGKYPTYEQVGHTSAVEYKPNGGNSGCLLNILTGSKSCFAVGK</sequence>
<dbReference type="EMBL" id="JAVRJZ010000010">
    <property type="protein sequence ID" value="KAK2717459.1"/>
    <property type="molecule type" value="Genomic_DNA"/>
</dbReference>
<evidence type="ECO:0000256" key="1">
    <source>
        <dbReference type="SAM" id="SignalP"/>
    </source>
</evidence>
<protein>
    <submittedName>
        <fullName evidence="2">Uncharacterized protein</fullName>
    </submittedName>
</protein>
<reference evidence="2" key="1">
    <citation type="submission" date="2023-07" db="EMBL/GenBank/DDBJ databases">
        <title>Chromosome-level genome assembly of Artemia franciscana.</title>
        <authorList>
            <person name="Jo E."/>
        </authorList>
    </citation>
    <scope>NUCLEOTIDE SEQUENCE</scope>
    <source>
        <tissue evidence="2">Whole body</tissue>
    </source>
</reference>
<feature type="signal peptide" evidence="1">
    <location>
        <begin position="1"/>
        <end position="16"/>
    </location>
</feature>
<proteinExistence type="predicted"/>
<accession>A0AA88I037</accession>
<dbReference type="Proteomes" id="UP001187531">
    <property type="component" value="Unassembled WGS sequence"/>
</dbReference>
<evidence type="ECO:0000313" key="2">
    <source>
        <dbReference type="EMBL" id="KAK2717459.1"/>
    </source>
</evidence>
<name>A0AA88I037_ARTSF</name>
<feature type="chain" id="PRO_5041717020" evidence="1">
    <location>
        <begin position="17"/>
        <end position="244"/>
    </location>
</feature>